<accession>A0A1H0FHC0</accession>
<sequence length="65" mass="7664">MIAFLENLKALAFLLIFISSIVYYWQLKLLKRKRKLSKSEMAMYVINLIAPFTYAFIYIILLLGT</sequence>
<evidence type="ECO:0000256" key="1">
    <source>
        <dbReference type="SAM" id="Phobius"/>
    </source>
</evidence>
<feature type="transmembrane region" description="Helical" evidence="1">
    <location>
        <begin position="12"/>
        <end position="30"/>
    </location>
</feature>
<keyword evidence="3" id="KW-1185">Reference proteome</keyword>
<reference evidence="2 3" key="1">
    <citation type="submission" date="2016-10" db="EMBL/GenBank/DDBJ databases">
        <authorList>
            <person name="de Groot N.N."/>
        </authorList>
    </citation>
    <scope>NUCLEOTIDE SEQUENCE [LARGE SCALE GENOMIC DNA]</scope>
    <source>
        <strain evidence="2 3">CGMCC 1.3442</strain>
    </source>
</reference>
<dbReference type="Proteomes" id="UP000199334">
    <property type="component" value="Unassembled WGS sequence"/>
</dbReference>
<gene>
    <name evidence="2" type="ORF">SAMN05216498_0245</name>
</gene>
<dbReference type="AlphaFoldDB" id="A0A1H0FHC0"/>
<evidence type="ECO:0000313" key="3">
    <source>
        <dbReference type="Proteomes" id="UP000199334"/>
    </source>
</evidence>
<proteinExistence type="predicted"/>
<keyword evidence="1" id="KW-0812">Transmembrane</keyword>
<evidence type="ECO:0000313" key="2">
    <source>
        <dbReference type="EMBL" id="SDN93819.1"/>
    </source>
</evidence>
<keyword evidence="1" id="KW-1133">Transmembrane helix</keyword>
<protein>
    <submittedName>
        <fullName evidence="2">Uncharacterized protein</fullName>
    </submittedName>
</protein>
<keyword evidence="1" id="KW-0472">Membrane</keyword>
<name>A0A1H0FHC0_9BACI</name>
<organism evidence="2 3">
    <name type="scientific">Tenuibacillus multivorans</name>
    <dbReference type="NCBI Taxonomy" id="237069"/>
    <lineage>
        <taxon>Bacteria</taxon>
        <taxon>Bacillati</taxon>
        <taxon>Bacillota</taxon>
        <taxon>Bacilli</taxon>
        <taxon>Bacillales</taxon>
        <taxon>Bacillaceae</taxon>
        <taxon>Tenuibacillus</taxon>
    </lineage>
</organism>
<feature type="transmembrane region" description="Helical" evidence="1">
    <location>
        <begin position="42"/>
        <end position="63"/>
    </location>
</feature>
<dbReference type="EMBL" id="FNIG01000012">
    <property type="protein sequence ID" value="SDN93819.1"/>
    <property type="molecule type" value="Genomic_DNA"/>
</dbReference>